<dbReference type="AlphaFoldDB" id="A0A0K2VKS9"/>
<accession>A0A0K2VKS9</accession>
<proteinExistence type="predicted"/>
<sequence>QVRRHSSRRQSNCKVQEVDIKVEGGPHVVRPEVTTLLLQKFGAFLGYNVVGCLD</sequence>
<name>A0A0K2VKS9_LEPSM</name>
<feature type="non-terminal residue" evidence="1">
    <location>
        <position position="1"/>
    </location>
</feature>
<organism evidence="1">
    <name type="scientific">Lepeophtheirus salmonis</name>
    <name type="common">Salmon louse</name>
    <name type="synonym">Caligus salmonis</name>
    <dbReference type="NCBI Taxonomy" id="72036"/>
    <lineage>
        <taxon>Eukaryota</taxon>
        <taxon>Metazoa</taxon>
        <taxon>Ecdysozoa</taxon>
        <taxon>Arthropoda</taxon>
        <taxon>Crustacea</taxon>
        <taxon>Multicrustacea</taxon>
        <taxon>Hexanauplia</taxon>
        <taxon>Copepoda</taxon>
        <taxon>Siphonostomatoida</taxon>
        <taxon>Caligidae</taxon>
        <taxon>Lepeophtheirus</taxon>
    </lineage>
</organism>
<evidence type="ECO:0000313" key="1">
    <source>
        <dbReference type="EMBL" id="CDW50812.1"/>
    </source>
</evidence>
<protein>
    <submittedName>
        <fullName evidence="1">Uncharacterized protein</fullName>
    </submittedName>
</protein>
<dbReference type="EMBL" id="HACA01033451">
    <property type="protein sequence ID" value="CDW50812.1"/>
    <property type="molecule type" value="Transcribed_RNA"/>
</dbReference>
<reference evidence="1" key="1">
    <citation type="submission" date="2014-05" db="EMBL/GenBank/DDBJ databases">
        <authorList>
            <person name="Chronopoulou M."/>
        </authorList>
    </citation>
    <scope>NUCLEOTIDE SEQUENCE</scope>
    <source>
        <tissue evidence="1">Whole organism</tissue>
    </source>
</reference>